<evidence type="ECO:0000256" key="2">
    <source>
        <dbReference type="RuleBase" id="RU004508"/>
    </source>
</evidence>
<comment type="caution">
    <text evidence="3">The sequence shown here is derived from an EMBL/GenBank/DDBJ whole genome shotgun (WGS) entry which is preliminary data.</text>
</comment>
<dbReference type="InterPro" id="IPR015424">
    <property type="entry name" value="PyrdxlP-dep_Trfase"/>
</dbReference>
<evidence type="ECO:0000313" key="3">
    <source>
        <dbReference type="EMBL" id="SMQ70707.1"/>
    </source>
</evidence>
<dbReference type="InterPro" id="IPR000653">
    <property type="entry name" value="DegT/StrS_aminotransferase"/>
</dbReference>
<dbReference type="InterPro" id="IPR015421">
    <property type="entry name" value="PyrdxlP-dep_Trfase_major"/>
</dbReference>
<dbReference type="RefSeq" id="WP_086474054.1">
    <property type="nucleotide sequence ID" value="NZ_FXWJ01000003.1"/>
</dbReference>
<dbReference type="SUPFAM" id="SSF53383">
    <property type="entry name" value="PLP-dependent transferases"/>
    <property type="match status" value="1"/>
</dbReference>
<keyword evidence="4" id="KW-1185">Reference proteome</keyword>
<keyword evidence="2" id="KW-0663">Pyridoxal phosphate</keyword>
<dbReference type="PANTHER" id="PTHR30244">
    <property type="entry name" value="TRANSAMINASE"/>
    <property type="match status" value="1"/>
</dbReference>
<accession>A0ABY1RFC8</accession>
<dbReference type="Gene3D" id="3.90.1150.10">
    <property type="entry name" value="Aspartate Aminotransferase, domain 1"/>
    <property type="match status" value="1"/>
</dbReference>
<sequence length="367" mass="39724">MIPITTVRFGAEEERRVVEVIRSGSIAQGPVVAELEDRFARMHDARHAIAVNNGTTALIAALQVLDLRPGDEVITSPFTFVATINAILQTGATVRFADIHDTDFGLDATSVAGLISDRTRVIMPVHLYGQMVDMAPLAELATANDLVIVEDSAQSHGARYRGRAAGSFGLGTFSFYATKNITTAEGGMITTDDDALADRLRVLRNQGMRARYEYVTVGNNFRLTDLHAALAIPQLDRYDETVRLRRANAAALTAGLADVPGIRTPATFADRDHVWHQYTVRVTDESATTRDDFPAALAERGVGSGIYYPKLILDYDAYRGRPDVAEDSTPTAATVAAQALSLPVHTELSPEDLDTIIDAVRDVAAGR</sequence>
<dbReference type="Gene3D" id="3.40.640.10">
    <property type="entry name" value="Type I PLP-dependent aspartate aminotransferase-like (Major domain)"/>
    <property type="match status" value="1"/>
</dbReference>
<evidence type="ECO:0000313" key="4">
    <source>
        <dbReference type="Proteomes" id="UP000194464"/>
    </source>
</evidence>
<dbReference type="CDD" id="cd00616">
    <property type="entry name" value="AHBA_syn"/>
    <property type="match status" value="1"/>
</dbReference>
<dbReference type="EMBL" id="FXWJ01000003">
    <property type="protein sequence ID" value="SMQ70707.1"/>
    <property type="molecule type" value="Genomic_DNA"/>
</dbReference>
<organism evidence="3 4">
    <name type="scientific">Plantibacter elymi</name>
    <name type="common">nom. nud.</name>
    <dbReference type="NCBI Taxonomy" id="199708"/>
    <lineage>
        <taxon>Bacteria</taxon>
        <taxon>Bacillati</taxon>
        <taxon>Actinomycetota</taxon>
        <taxon>Actinomycetes</taxon>
        <taxon>Micrococcales</taxon>
        <taxon>Microbacteriaceae</taxon>
        <taxon>Plantibacter</taxon>
    </lineage>
</organism>
<protein>
    <submittedName>
        <fullName evidence="3">dTDP-4-amino-4,6-dideoxygalactose transaminase</fullName>
    </submittedName>
</protein>
<reference evidence="3 4" key="1">
    <citation type="submission" date="2017-04" db="EMBL/GenBank/DDBJ databases">
        <authorList>
            <person name="Varghese N."/>
            <person name="Submissions S."/>
        </authorList>
    </citation>
    <scope>NUCLEOTIDE SEQUENCE [LARGE SCALE GENOMIC DNA]</scope>
    <source>
        <strain evidence="3 4">VKM Ac-1784</strain>
    </source>
</reference>
<dbReference type="PANTHER" id="PTHR30244:SF34">
    <property type="entry name" value="DTDP-4-AMINO-4,6-DIDEOXYGALACTOSE TRANSAMINASE"/>
    <property type="match status" value="1"/>
</dbReference>
<gene>
    <name evidence="3" type="ORF">SAMN06295909_2239</name>
</gene>
<dbReference type="Proteomes" id="UP000194464">
    <property type="component" value="Unassembled WGS sequence"/>
</dbReference>
<dbReference type="PIRSF" id="PIRSF000390">
    <property type="entry name" value="PLP_StrS"/>
    <property type="match status" value="1"/>
</dbReference>
<dbReference type="InterPro" id="IPR015422">
    <property type="entry name" value="PyrdxlP-dep_Trfase_small"/>
</dbReference>
<comment type="cofactor">
    <cofactor evidence="1">
        <name>pyridoxal 5'-phosphate</name>
        <dbReference type="ChEBI" id="CHEBI:597326"/>
    </cofactor>
</comment>
<proteinExistence type="inferred from homology"/>
<comment type="similarity">
    <text evidence="2">Belongs to the DegT/DnrJ/EryC1 family.</text>
</comment>
<name>A0ABY1RFC8_9MICO</name>
<dbReference type="Pfam" id="PF01041">
    <property type="entry name" value="DegT_DnrJ_EryC1"/>
    <property type="match status" value="1"/>
</dbReference>
<evidence type="ECO:0000256" key="1">
    <source>
        <dbReference type="ARBA" id="ARBA00001933"/>
    </source>
</evidence>